<evidence type="ECO:0000313" key="7">
    <source>
        <dbReference type="RefSeq" id="XP_011197409.2"/>
    </source>
</evidence>
<dbReference type="Gene3D" id="3.40.720.10">
    <property type="entry name" value="Alkaline Phosphatase, subunit A"/>
    <property type="match status" value="1"/>
</dbReference>
<dbReference type="GO" id="GO:0098552">
    <property type="term" value="C:side of membrane"/>
    <property type="evidence" value="ECO:0007669"/>
    <property type="project" value="UniProtKB-KW"/>
</dbReference>
<proteinExistence type="inferred from homology"/>
<dbReference type="PANTHER" id="PTHR11596:SF91">
    <property type="entry name" value="ALKALINE PHOSPHATASE-RELATED"/>
    <property type="match status" value="1"/>
</dbReference>
<evidence type="ECO:0000256" key="3">
    <source>
        <dbReference type="PIRSR" id="PIRSR601952-2"/>
    </source>
</evidence>
<dbReference type="Proteomes" id="UP001652620">
    <property type="component" value="Chromosome 3"/>
</dbReference>
<feature type="binding site" evidence="3">
    <location>
        <position position="370"/>
    </location>
    <ligand>
        <name>Zn(2+)</name>
        <dbReference type="ChEBI" id="CHEBI:29105"/>
        <label>2</label>
    </ligand>
</feature>
<accession>A0A6I9UKK4</accession>
<feature type="binding site" evidence="3">
    <location>
        <position position="208"/>
    </location>
    <ligand>
        <name>Mg(2+)</name>
        <dbReference type="ChEBI" id="CHEBI:18420"/>
    </ligand>
</feature>
<dbReference type="InterPro" id="IPR001952">
    <property type="entry name" value="Alkaline_phosphatase"/>
</dbReference>
<feature type="binding site" evidence="3">
    <location>
        <position position="210"/>
    </location>
    <ligand>
        <name>Mg(2+)</name>
        <dbReference type="ChEBI" id="CHEBI:18420"/>
    </ligand>
</feature>
<feature type="binding site" evidence="3">
    <location>
        <position position="412"/>
    </location>
    <ligand>
        <name>Zn(2+)</name>
        <dbReference type="ChEBI" id="CHEBI:29105"/>
        <label>2</label>
    </ligand>
</feature>
<keyword evidence="3" id="KW-0862">Zinc</keyword>
<feature type="binding site" evidence="3">
    <location>
        <position position="488"/>
    </location>
    <ligand>
        <name>Zn(2+)</name>
        <dbReference type="ChEBI" id="CHEBI:29105"/>
        <label>2</label>
    </ligand>
</feature>
<evidence type="ECO:0000256" key="1">
    <source>
        <dbReference type="ARBA" id="ARBA00012647"/>
    </source>
</evidence>
<dbReference type="OrthoDB" id="5818554at2759"/>
<comment type="similarity">
    <text evidence="4">Belongs to the alkaline phosphatase family.</text>
</comment>
<dbReference type="GO" id="GO:0005886">
    <property type="term" value="C:plasma membrane"/>
    <property type="evidence" value="ECO:0007669"/>
    <property type="project" value="UniProtKB-SubCell"/>
</dbReference>
<dbReference type="EC" id="3.1.3.1" evidence="1"/>
<dbReference type="PRINTS" id="PR00113">
    <property type="entry name" value="ALKPHPHTASE"/>
</dbReference>
<dbReference type="SUPFAM" id="SSF53649">
    <property type="entry name" value="Alkaline phosphatase-like"/>
    <property type="match status" value="1"/>
</dbReference>
<dbReference type="GO" id="GO:0046872">
    <property type="term" value="F:metal ion binding"/>
    <property type="evidence" value="ECO:0007669"/>
    <property type="project" value="UniProtKB-KW"/>
</dbReference>
<comment type="cofactor">
    <cofactor evidence="3">
        <name>Zn(2+)</name>
        <dbReference type="ChEBI" id="CHEBI:29105"/>
    </cofactor>
    <text evidence="3">Binds 2 Zn(2+) ions.</text>
</comment>
<protein>
    <recommendedName>
        <fullName evidence="1">alkaline phosphatase</fullName>
        <ecNumber evidence="1">3.1.3.1</ecNumber>
    </recommendedName>
</protein>
<dbReference type="KEGG" id="bdr:105221960"/>
<feature type="binding site" evidence="3">
    <location>
        <position position="95"/>
    </location>
    <ligand>
        <name>Mg(2+)</name>
        <dbReference type="ChEBI" id="CHEBI:18420"/>
    </ligand>
</feature>
<keyword evidence="5" id="KW-0732">Signal</keyword>
<gene>
    <name evidence="7" type="primary">LOC105221960</name>
</gene>
<reference evidence="7" key="1">
    <citation type="submission" date="2025-08" db="UniProtKB">
        <authorList>
            <consortium name="RefSeq"/>
        </authorList>
    </citation>
    <scope>IDENTIFICATION</scope>
    <source>
        <tissue evidence="7">Adult</tissue>
    </source>
</reference>
<evidence type="ECO:0000256" key="2">
    <source>
        <dbReference type="PIRSR" id="PIRSR601952-1"/>
    </source>
</evidence>
<feature type="binding site" evidence="3">
    <location>
        <position position="365"/>
    </location>
    <ligand>
        <name>Mg(2+)</name>
        <dbReference type="ChEBI" id="CHEBI:18420"/>
    </ligand>
</feature>
<sequence length="532" mass="58108">MLHASIRVSTVFVLAIVSVVLASQPPIDVHVPDAFSGNSRILFTGLGMPQTNEKVPKEELDPNFWRRSANEELQKRLSNKLNTNKAKNVIFFLGDGMPLTTVAAARILKGQREGKPGEESQLSFEKFPYTGLSRTYCTNAQVADSACTSTAYLTGVKTNILFLGVSPNVDFNDCKASMDPANDLTSLYDWAQAAGKSTGFITTTTLTHASPSGGYAHVSNRLWECDTDVRTYLGDDYTTDCIDMATQLVTEEPGRKLDFIMGGGIGKFLPKTMIDPFGNPGERSDGKNLLSEWQRRHDGGVFVSSRKKMNAINIEQTTSVLGIFQSKLMNYHHHATESEPTLAEMTETAIKFLRKNDNGYVVFIEGGLIDYGNHANMPGISLDETLELSKAVELARNMTDPDDTLIVVTADHAHPLSISGYPERGNDILGLNNMGVDSNGVSYATLNYAIGPEQYLDEHGNRRELYGEFGGDPDFLFPSYIKSSMGNHAGDDVGVWASGPYAHLFTGHLQQNTLPHLMAYAACIGDGAKCCD</sequence>
<feature type="binding site" evidence="3">
    <location>
        <position position="411"/>
    </location>
    <ligand>
        <name>Zn(2+)</name>
        <dbReference type="ChEBI" id="CHEBI:29105"/>
        <label>2</label>
    </ligand>
</feature>
<feature type="active site" description="Phosphoserine intermediate" evidence="2">
    <location>
        <position position="145"/>
    </location>
</feature>
<feature type="chain" id="PRO_5047082198" description="alkaline phosphatase" evidence="5">
    <location>
        <begin position="23"/>
        <end position="532"/>
    </location>
</feature>
<feature type="binding site" evidence="3">
    <location>
        <position position="374"/>
    </location>
    <ligand>
        <name>Zn(2+)</name>
        <dbReference type="ChEBI" id="CHEBI:29105"/>
        <label>2</label>
    </ligand>
</feature>
<dbReference type="InParanoid" id="A0A6I9UKK4"/>
<dbReference type="InterPro" id="IPR017850">
    <property type="entry name" value="Alkaline_phosphatase_core_sf"/>
</dbReference>
<dbReference type="Pfam" id="PF00245">
    <property type="entry name" value="Alk_phosphatase"/>
    <property type="match status" value="1"/>
</dbReference>
<evidence type="ECO:0000256" key="5">
    <source>
        <dbReference type="SAM" id="SignalP"/>
    </source>
</evidence>
<keyword evidence="3" id="KW-0460">Magnesium</keyword>
<keyword evidence="3" id="KW-0479">Metal-binding</keyword>
<dbReference type="GeneID" id="105221960"/>
<feature type="binding site" evidence="3">
    <location>
        <position position="95"/>
    </location>
    <ligand>
        <name>Zn(2+)</name>
        <dbReference type="ChEBI" id="CHEBI:29105"/>
        <label>2</label>
    </ligand>
</feature>
<dbReference type="CDD" id="cd16012">
    <property type="entry name" value="ALP"/>
    <property type="match status" value="1"/>
</dbReference>
<comment type="cofactor">
    <cofactor evidence="3">
        <name>Mg(2+)</name>
        <dbReference type="ChEBI" id="CHEBI:18420"/>
    </cofactor>
    <text evidence="3">Binds 1 Mg(2+) ion.</text>
</comment>
<name>A0A6I9UKK4_BACDO</name>
<feature type="signal peptide" evidence="5">
    <location>
        <begin position="1"/>
        <end position="22"/>
    </location>
</feature>
<dbReference type="AlphaFoldDB" id="A0A6I9UKK4"/>
<dbReference type="RefSeq" id="XP_011197409.2">
    <property type="nucleotide sequence ID" value="XM_011199107.4"/>
</dbReference>
<evidence type="ECO:0000313" key="6">
    <source>
        <dbReference type="Proteomes" id="UP001652620"/>
    </source>
</evidence>
<dbReference type="SMART" id="SM00098">
    <property type="entry name" value="alkPPc"/>
    <property type="match status" value="1"/>
</dbReference>
<dbReference type="FunCoup" id="A0A6I9UKK4">
    <property type="interactions" value="128"/>
</dbReference>
<dbReference type="PANTHER" id="PTHR11596">
    <property type="entry name" value="ALKALINE PHOSPHATASE"/>
    <property type="match status" value="1"/>
</dbReference>
<organism evidence="6 7">
    <name type="scientific">Bactrocera dorsalis</name>
    <name type="common">Oriental fruit fly</name>
    <name type="synonym">Dacus dorsalis</name>
    <dbReference type="NCBI Taxonomy" id="27457"/>
    <lineage>
        <taxon>Eukaryota</taxon>
        <taxon>Metazoa</taxon>
        <taxon>Ecdysozoa</taxon>
        <taxon>Arthropoda</taxon>
        <taxon>Hexapoda</taxon>
        <taxon>Insecta</taxon>
        <taxon>Pterygota</taxon>
        <taxon>Neoptera</taxon>
        <taxon>Endopterygota</taxon>
        <taxon>Diptera</taxon>
        <taxon>Brachycera</taxon>
        <taxon>Muscomorpha</taxon>
        <taxon>Tephritoidea</taxon>
        <taxon>Tephritidae</taxon>
        <taxon>Bactrocera</taxon>
        <taxon>Bactrocera</taxon>
    </lineage>
</organism>
<dbReference type="GO" id="GO:0004035">
    <property type="term" value="F:alkaline phosphatase activity"/>
    <property type="evidence" value="ECO:0007669"/>
    <property type="project" value="UniProtKB-EC"/>
</dbReference>
<keyword evidence="6" id="KW-1185">Reference proteome</keyword>
<evidence type="ECO:0000256" key="4">
    <source>
        <dbReference type="RuleBase" id="RU003946"/>
    </source>
</evidence>